<dbReference type="Pfam" id="PF00266">
    <property type="entry name" value="Aminotran_5"/>
    <property type="match status" value="1"/>
</dbReference>
<evidence type="ECO:0000256" key="5">
    <source>
        <dbReference type="ARBA" id="ARBA00022723"/>
    </source>
</evidence>
<evidence type="ECO:0000256" key="1">
    <source>
        <dbReference type="ARBA" id="ARBA00001933"/>
    </source>
</evidence>
<keyword evidence="13" id="KW-1185">Reference proteome</keyword>
<protein>
    <recommendedName>
        <fullName evidence="3">cysteine desulfurase</fullName>
        <ecNumber evidence="3">2.8.1.7</ecNumber>
    </recommendedName>
</protein>
<evidence type="ECO:0000256" key="9">
    <source>
        <dbReference type="ARBA" id="ARBA00050776"/>
    </source>
</evidence>
<dbReference type="Gene3D" id="3.40.640.10">
    <property type="entry name" value="Type I PLP-dependent aspartate aminotransferase-like (Major domain)"/>
    <property type="match status" value="1"/>
</dbReference>
<dbReference type="GO" id="GO:0046872">
    <property type="term" value="F:metal ion binding"/>
    <property type="evidence" value="ECO:0007669"/>
    <property type="project" value="UniProtKB-KW"/>
</dbReference>
<feature type="domain" description="Aminotransferase class V" evidence="11">
    <location>
        <begin position="4"/>
        <end position="371"/>
    </location>
</feature>
<dbReference type="AlphaFoldDB" id="A0A2I7SJU8"/>
<dbReference type="KEGG" id="taj:C1A40_12270"/>
<dbReference type="EMBL" id="CP025938">
    <property type="protein sequence ID" value="AUS06178.1"/>
    <property type="molecule type" value="Genomic_DNA"/>
</dbReference>
<comment type="similarity">
    <text evidence="2">Belongs to the class-V pyridoxal-phosphate-dependent aminotransferase family. NifS/IscS subfamily.</text>
</comment>
<dbReference type="PROSITE" id="PS00595">
    <property type="entry name" value="AA_TRANSFER_CLASS_5"/>
    <property type="match status" value="1"/>
</dbReference>
<comment type="cofactor">
    <cofactor evidence="1 10">
        <name>pyridoxal 5'-phosphate</name>
        <dbReference type="ChEBI" id="CHEBI:597326"/>
    </cofactor>
</comment>
<dbReference type="EC" id="2.8.1.7" evidence="3"/>
<dbReference type="InterPro" id="IPR015424">
    <property type="entry name" value="PyrdxlP-dep_Trfase"/>
</dbReference>
<reference evidence="13" key="1">
    <citation type="submission" date="2018-01" db="EMBL/GenBank/DDBJ databases">
        <title>Complete genome of Tamlana sp. UJ94.</title>
        <authorList>
            <person name="Jung J."/>
            <person name="Chung D."/>
            <person name="Bae S.S."/>
            <person name="Baek K."/>
        </authorList>
    </citation>
    <scope>NUCLEOTIDE SEQUENCE [LARGE SCALE GENOMIC DNA]</scope>
    <source>
        <strain evidence="13">UJ94</strain>
    </source>
</reference>
<evidence type="ECO:0000256" key="10">
    <source>
        <dbReference type="RuleBase" id="RU004504"/>
    </source>
</evidence>
<accession>A0A2I7SJU8</accession>
<evidence type="ECO:0000256" key="7">
    <source>
        <dbReference type="ARBA" id="ARBA00023004"/>
    </source>
</evidence>
<gene>
    <name evidence="12" type="ORF">C1A40_12270</name>
</gene>
<dbReference type="InterPro" id="IPR020578">
    <property type="entry name" value="Aminotrans_V_PyrdxlP_BS"/>
</dbReference>
<dbReference type="PIRSF" id="PIRSF005572">
    <property type="entry name" value="NifS"/>
    <property type="match status" value="1"/>
</dbReference>
<evidence type="ECO:0000313" key="13">
    <source>
        <dbReference type="Proteomes" id="UP000236592"/>
    </source>
</evidence>
<keyword evidence="5" id="KW-0479">Metal-binding</keyword>
<keyword evidence="6" id="KW-0663">Pyridoxal phosphate</keyword>
<dbReference type="RefSeq" id="WP_102996141.1">
    <property type="nucleotide sequence ID" value="NZ_CP025938.1"/>
</dbReference>
<evidence type="ECO:0000256" key="2">
    <source>
        <dbReference type="ARBA" id="ARBA00006490"/>
    </source>
</evidence>
<dbReference type="InterPro" id="IPR000192">
    <property type="entry name" value="Aminotrans_V_dom"/>
</dbReference>
<comment type="catalytic activity">
    <reaction evidence="9">
        <text>(sulfur carrier)-H + L-cysteine = (sulfur carrier)-SH + L-alanine</text>
        <dbReference type="Rhea" id="RHEA:43892"/>
        <dbReference type="Rhea" id="RHEA-COMP:14737"/>
        <dbReference type="Rhea" id="RHEA-COMP:14739"/>
        <dbReference type="ChEBI" id="CHEBI:29917"/>
        <dbReference type="ChEBI" id="CHEBI:35235"/>
        <dbReference type="ChEBI" id="CHEBI:57972"/>
        <dbReference type="ChEBI" id="CHEBI:64428"/>
        <dbReference type="EC" id="2.8.1.7"/>
    </reaction>
</comment>
<dbReference type="Proteomes" id="UP000236592">
    <property type="component" value="Chromosome"/>
</dbReference>
<organism evidence="12 13">
    <name type="scientific">Pseudotamlana carrageenivorans</name>
    <dbReference type="NCBI Taxonomy" id="2069432"/>
    <lineage>
        <taxon>Bacteria</taxon>
        <taxon>Pseudomonadati</taxon>
        <taxon>Bacteroidota</taxon>
        <taxon>Flavobacteriia</taxon>
        <taxon>Flavobacteriales</taxon>
        <taxon>Flavobacteriaceae</taxon>
        <taxon>Pseudotamlana</taxon>
    </lineage>
</organism>
<dbReference type="GO" id="GO:0031071">
    <property type="term" value="F:cysteine desulfurase activity"/>
    <property type="evidence" value="ECO:0007669"/>
    <property type="project" value="UniProtKB-EC"/>
</dbReference>
<evidence type="ECO:0000256" key="6">
    <source>
        <dbReference type="ARBA" id="ARBA00022898"/>
    </source>
</evidence>
<evidence type="ECO:0000256" key="3">
    <source>
        <dbReference type="ARBA" id="ARBA00012239"/>
    </source>
</evidence>
<keyword evidence="4" id="KW-0808">Transferase</keyword>
<dbReference type="InterPro" id="IPR015421">
    <property type="entry name" value="PyrdxlP-dep_Trfase_major"/>
</dbReference>
<dbReference type="PANTHER" id="PTHR11601">
    <property type="entry name" value="CYSTEINE DESULFURYLASE FAMILY MEMBER"/>
    <property type="match status" value="1"/>
</dbReference>
<proteinExistence type="inferred from homology"/>
<sequence length="381" mass="41771">MVQVYFDNAATTPLRDDVIKRIAEVMKSQFGNPSSSHSFGRLSKSLVEKSRKTVAKCLNVSAGEIIFTSGGTEANNFILKSAVKDLGVNHIITSRIEHHAVLNTVQQLELDKAIKVSYVNLDANGEVDFNHLEALLQTDAKSLVSLMHINNEIGNILDLKRVSELCKAHQALLHTDAVQSIGHYKLDLEAIAIDFLTASAHKFHGPKGLGFAFIRKNSGIQPLIVGGEQERGLRAGTENVPSIVGLETALILAHDNFETEFQFLKALKGYFIEKLTSEIPNIAFNGHSKDLEKSSPTLLSVRLPMPEDKAAMILFQLDLKGVACSRGSACQSGSSKKSHVLEAILNDEDLQKPSLRFSLSVFNTKEEVDYVVNVLKDLVNV</sequence>
<evidence type="ECO:0000313" key="12">
    <source>
        <dbReference type="EMBL" id="AUS06178.1"/>
    </source>
</evidence>
<dbReference type="SUPFAM" id="SSF53383">
    <property type="entry name" value="PLP-dependent transferases"/>
    <property type="match status" value="1"/>
</dbReference>
<keyword evidence="8" id="KW-0411">Iron-sulfur</keyword>
<evidence type="ECO:0000256" key="8">
    <source>
        <dbReference type="ARBA" id="ARBA00023014"/>
    </source>
</evidence>
<dbReference type="Gene3D" id="3.90.1150.10">
    <property type="entry name" value="Aspartate Aminotransferase, domain 1"/>
    <property type="match status" value="1"/>
</dbReference>
<evidence type="ECO:0000256" key="4">
    <source>
        <dbReference type="ARBA" id="ARBA00022679"/>
    </source>
</evidence>
<name>A0A2I7SJU8_9FLAO</name>
<keyword evidence="7" id="KW-0408">Iron</keyword>
<dbReference type="Gene3D" id="1.10.260.50">
    <property type="match status" value="1"/>
</dbReference>
<dbReference type="OrthoDB" id="9804366at2"/>
<dbReference type="InterPro" id="IPR016454">
    <property type="entry name" value="Cysteine_dSase"/>
</dbReference>
<dbReference type="GO" id="GO:0051536">
    <property type="term" value="F:iron-sulfur cluster binding"/>
    <property type="evidence" value="ECO:0007669"/>
    <property type="project" value="UniProtKB-KW"/>
</dbReference>
<dbReference type="InterPro" id="IPR015422">
    <property type="entry name" value="PyrdxlP-dep_Trfase_small"/>
</dbReference>
<evidence type="ECO:0000259" key="11">
    <source>
        <dbReference type="Pfam" id="PF00266"/>
    </source>
</evidence>
<dbReference type="PANTHER" id="PTHR11601:SF34">
    <property type="entry name" value="CYSTEINE DESULFURASE"/>
    <property type="match status" value="1"/>
</dbReference>